<reference evidence="2 3" key="1">
    <citation type="journal article" date="2017" name="Front. Genet.">
        <title>Draft sequencing of the heterozygous diploid genome of Satsuma (Citrus unshiu Marc.) using a hybrid assembly approach.</title>
        <authorList>
            <person name="Shimizu T."/>
            <person name="Tanizawa Y."/>
            <person name="Mochizuki T."/>
            <person name="Nagasaki H."/>
            <person name="Yoshioka T."/>
            <person name="Toyoda A."/>
            <person name="Fujiyama A."/>
            <person name="Kaminuma E."/>
            <person name="Nakamura Y."/>
        </authorList>
    </citation>
    <scope>NUCLEOTIDE SEQUENCE [LARGE SCALE GENOMIC DNA]</scope>
    <source>
        <strain evidence="3">cv. Miyagawa wase</strain>
    </source>
</reference>
<dbReference type="EMBL" id="BDQV01001427">
    <property type="protein sequence ID" value="GAY32878.1"/>
    <property type="molecule type" value="Genomic_DNA"/>
</dbReference>
<evidence type="ECO:0000313" key="3">
    <source>
        <dbReference type="Proteomes" id="UP000236630"/>
    </source>
</evidence>
<feature type="compositionally biased region" description="Basic residues" evidence="1">
    <location>
        <begin position="66"/>
        <end position="79"/>
    </location>
</feature>
<dbReference type="AlphaFoldDB" id="A0A2H5MY15"/>
<keyword evidence="3" id="KW-1185">Reference proteome</keyword>
<evidence type="ECO:0000313" key="2">
    <source>
        <dbReference type="EMBL" id="GAY32878.1"/>
    </source>
</evidence>
<sequence>MDLELEVKKEVVDEHVNTTSHRSEAARPTDDEEATIAQLSLLPASSKPKRKRKPKTIFSADEPMKPSKKKGKIILKLKKSPPDTSVTSVPGTVEPDSRAGGKTKRLGFLDTSVSHIYQDKESSVFTVMEVRDSQLKFSLVLDKLMRRNTILGIYLKMKSVIMSRMA</sequence>
<evidence type="ECO:0000256" key="1">
    <source>
        <dbReference type="SAM" id="MobiDB-lite"/>
    </source>
</evidence>
<proteinExistence type="predicted"/>
<name>A0A2H5MY15_CITUN</name>
<dbReference type="STRING" id="55188.A0A2H5MY15"/>
<accession>A0A2H5MY15</accession>
<gene>
    <name evidence="2" type="ORF">CUMW_274310</name>
</gene>
<comment type="caution">
    <text evidence="2">The sequence shown here is derived from an EMBL/GenBank/DDBJ whole genome shotgun (WGS) entry which is preliminary data.</text>
</comment>
<feature type="compositionally biased region" description="Basic and acidic residues" evidence="1">
    <location>
        <begin position="1"/>
        <end position="29"/>
    </location>
</feature>
<protein>
    <submittedName>
        <fullName evidence="2">Uncharacterized protein</fullName>
    </submittedName>
</protein>
<feature type="region of interest" description="Disordered" evidence="1">
    <location>
        <begin position="1"/>
        <end position="101"/>
    </location>
</feature>
<organism evidence="2 3">
    <name type="scientific">Citrus unshiu</name>
    <name type="common">Satsuma mandarin</name>
    <name type="synonym">Citrus nobilis var. unshiu</name>
    <dbReference type="NCBI Taxonomy" id="55188"/>
    <lineage>
        <taxon>Eukaryota</taxon>
        <taxon>Viridiplantae</taxon>
        <taxon>Streptophyta</taxon>
        <taxon>Embryophyta</taxon>
        <taxon>Tracheophyta</taxon>
        <taxon>Spermatophyta</taxon>
        <taxon>Magnoliopsida</taxon>
        <taxon>eudicotyledons</taxon>
        <taxon>Gunneridae</taxon>
        <taxon>Pentapetalae</taxon>
        <taxon>rosids</taxon>
        <taxon>malvids</taxon>
        <taxon>Sapindales</taxon>
        <taxon>Rutaceae</taxon>
        <taxon>Aurantioideae</taxon>
        <taxon>Citrus</taxon>
    </lineage>
</organism>
<dbReference type="Proteomes" id="UP000236630">
    <property type="component" value="Unassembled WGS sequence"/>
</dbReference>